<feature type="non-terminal residue" evidence="1">
    <location>
        <position position="1"/>
    </location>
</feature>
<evidence type="ECO:0000313" key="2">
    <source>
        <dbReference type="Proteomes" id="UP000654075"/>
    </source>
</evidence>
<evidence type="ECO:0000313" key="1">
    <source>
        <dbReference type="EMBL" id="CAE8599315.1"/>
    </source>
</evidence>
<organism evidence="1 2">
    <name type="scientific">Polarella glacialis</name>
    <name type="common">Dinoflagellate</name>
    <dbReference type="NCBI Taxonomy" id="89957"/>
    <lineage>
        <taxon>Eukaryota</taxon>
        <taxon>Sar</taxon>
        <taxon>Alveolata</taxon>
        <taxon>Dinophyceae</taxon>
        <taxon>Suessiales</taxon>
        <taxon>Suessiaceae</taxon>
        <taxon>Polarella</taxon>
    </lineage>
</organism>
<sequence>VWAFSRSSASSPLLIDAPWEVWDGQKVAEDRQIKVSDTSVVPPVLFLSFGEGVPSALRSVQGMLEQQPGLWDGRPYYRHRAFQDLYLLCSVVEGHWRLGPLPLASAAGEAGRSRSPVLGESALVFSRSTSALPQEIVDSWMVPVSDGGAEALPEGSVRLAPTGLVGSSLGSSKVRLLQQKLVQQHPRHLIVEGVMAGDGAANGVYRLASDLINHRPVYHKTDALRTASLWFAGSDWRLAPAVDGGRVWAYASVAAESPKEIGGSWLSLDGHPEEALHIADASEAIPSSMVVAGERFVQEPRLCDARPVYRRSTQDLELGPSGEAKEVFLFFRSQESEWWLGPEVGGTECFARAAGSLLLVAPRPSELVWRRVTAAVPDPSLLASASPFSELEGALSEEAVGPRLWAPSP</sequence>
<accession>A0A813ELU8</accession>
<protein>
    <submittedName>
        <fullName evidence="1">Uncharacterized protein</fullName>
    </submittedName>
</protein>
<dbReference type="Proteomes" id="UP000654075">
    <property type="component" value="Unassembled WGS sequence"/>
</dbReference>
<reference evidence="1" key="1">
    <citation type="submission" date="2021-02" db="EMBL/GenBank/DDBJ databases">
        <authorList>
            <person name="Dougan E. K."/>
            <person name="Rhodes N."/>
            <person name="Thang M."/>
            <person name="Chan C."/>
        </authorList>
    </citation>
    <scope>NUCLEOTIDE SEQUENCE</scope>
</reference>
<name>A0A813ELU8_POLGL</name>
<dbReference type="EMBL" id="CAJNNV010010984">
    <property type="protein sequence ID" value="CAE8599315.1"/>
    <property type="molecule type" value="Genomic_DNA"/>
</dbReference>
<comment type="caution">
    <text evidence="1">The sequence shown here is derived from an EMBL/GenBank/DDBJ whole genome shotgun (WGS) entry which is preliminary data.</text>
</comment>
<keyword evidence="2" id="KW-1185">Reference proteome</keyword>
<proteinExistence type="predicted"/>
<gene>
    <name evidence="1" type="ORF">PGLA1383_LOCUS17671</name>
</gene>
<dbReference type="OrthoDB" id="427623at2759"/>
<feature type="non-terminal residue" evidence="1">
    <location>
        <position position="409"/>
    </location>
</feature>
<dbReference type="AlphaFoldDB" id="A0A813ELU8"/>